<dbReference type="EMBL" id="JARQZJ010000121">
    <property type="protein sequence ID" value="KAK9888935.1"/>
    <property type="molecule type" value="Genomic_DNA"/>
</dbReference>
<proteinExistence type="predicted"/>
<evidence type="ECO:0000256" key="1">
    <source>
        <dbReference type="SAM" id="MobiDB-lite"/>
    </source>
</evidence>
<sequence>MAHLLFSGTIDILVLPMSSKGPFSDKSRPVAAPIIEHHNYSRKTDRQAWDKTSMEKAIGVSTWLKSHPGRVCTHFQIGALLNKAYGKAETVQTSVNGFQKTGLWPVDPNVFPDYLFEPSETTNIPMRQYRIEPEEDSTEAKNIAGPSQVAESSSTSMIIASTSAADNPRPLSAAQSKNIVTAIPTTPTSSKMIL</sequence>
<reference evidence="2 3" key="1">
    <citation type="submission" date="2023-03" db="EMBL/GenBank/DDBJ databases">
        <title>Genome insight into feeding habits of ladybird beetles.</title>
        <authorList>
            <person name="Li H.-S."/>
            <person name="Huang Y.-H."/>
            <person name="Pang H."/>
        </authorList>
    </citation>
    <scope>NUCLEOTIDE SEQUENCE [LARGE SCALE GENOMIC DNA]</scope>
    <source>
        <strain evidence="2">SYSU_2023b</strain>
        <tissue evidence="2">Whole body</tissue>
    </source>
</reference>
<feature type="region of interest" description="Disordered" evidence="1">
    <location>
        <begin position="135"/>
        <end position="155"/>
    </location>
</feature>
<comment type="caution">
    <text evidence="2">The sequence shown here is derived from an EMBL/GenBank/DDBJ whole genome shotgun (WGS) entry which is preliminary data.</text>
</comment>
<gene>
    <name evidence="2" type="ORF">WA026_001154</name>
</gene>
<dbReference type="Proteomes" id="UP001431783">
    <property type="component" value="Unassembled WGS sequence"/>
</dbReference>
<dbReference type="AlphaFoldDB" id="A0AAW1VA74"/>
<evidence type="ECO:0000313" key="2">
    <source>
        <dbReference type="EMBL" id="KAK9888935.1"/>
    </source>
</evidence>
<protein>
    <submittedName>
        <fullName evidence="2">Uncharacterized protein</fullName>
    </submittedName>
</protein>
<name>A0AAW1VA74_9CUCU</name>
<keyword evidence="3" id="KW-1185">Reference proteome</keyword>
<organism evidence="2 3">
    <name type="scientific">Henosepilachna vigintioctopunctata</name>
    <dbReference type="NCBI Taxonomy" id="420089"/>
    <lineage>
        <taxon>Eukaryota</taxon>
        <taxon>Metazoa</taxon>
        <taxon>Ecdysozoa</taxon>
        <taxon>Arthropoda</taxon>
        <taxon>Hexapoda</taxon>
        <taxon>Insecta</taxon>
        <taxon>Pterygota</taxon>
        <taxon>Neoptera</taxon>
        <taxon>Endopterygota</taxon>
        <taxon>Coleoptera</taxon>
        <taxon>Polyphaga</taxon>
        <taxon>Cucujiformia</taxon>
        <taxon>Coccinelloidea</taxon>
        <taxon>Coccinellidae</taxon>
        <taxon>Epilachninae</taxon>
        <taxon>Epilachnini</taxon>
        <taxon>Henosepilachna</taxon>
    </lineage>
</organism>
<evidence type="ECO:0000313" key="3">
    <source>
        <dbReference type="Proteomes" id="UP001431783"/>
    </source>
</evidence>
<accession>A0AAW1VA74</accession>